<dbReference type="Proteomes" id="UP000015453">
    <property type="component" value="Unassembled WGS sequence"/>
</dbReference>
<dbReference type="GO" id="GO:0009506">
    <property type="term" value="C:plasmodesma"/>
    <property type="evidence" value="ECO:0007669"/>
    <property type="project" value="UniProtKB-SubCell"/>
</dbReference>
<evidence type="ECO:0000256" key="12">
    <source>
        <dbReference type="ARBA" id="ARBA00024184"/>
    </source>
</evidence>
<evidence type="ECO:0000256" key="13">
    <source>
        <dbReference type="ARBA" id="ARBA00038393"/>
    </source>
</evidence>
<evidence type="ECO:0000256" key="1">
    <source>
        <dbReference type="ARBA" id="ARBA00004251"/>
    </source>
</evidence>
<keyword evidence="2" id="KW-0813">Transport</keyword>
<comment type="caution">
    <text evidence="16">The sequence shown here is derived from an EMBL/GenBank/DDBJ whole genome shotgun (WGS) entry which is preliminary data.</text>
</comment>
<feature type="domain" description="Gnk2-homologous" evidence="15">
    <location>
        <begin position="9"/>
        <end position="113"/>
    </location>
</feature>
<comment type="subcellular location">
    <subcellularLocation>
        <location evidence="12">Cell junction</location>
        <location evidence="12">Plasmodesma</location>
    </subcellularLocation>
    <subcellularLocation>
        <location evidence="1">Cell membrane</location>
        <topology evidence="1">Single-pass type I membrane protein</topology>
    </subcellularLocation>
</comment>
<evidence type="ECO:0000256" key="4">
    <source>
        <dbReference type="ARBA" id="ARBA00022581"/>
    </source>
</evidence>
<keyword evidence="10 14" id="KW-0472">Membrane</keyword>
<feature type="non-terminal residue" evidence="16">
    <location>
        <position position="263"/>
    </location>
</feature>
<keyword evidence="3" id="KW-1003">Cell membrane</keyword>
<keyword evidence="5 14" id="KW-0812">Transmembrane</keyword>
<dbReference type="EMBL" id="AUSU01009444">
    <property type="protein sequence ID" value="EPS58201.1"/>
    <property type="molecule type" value="Genomic_DNA"/>
</dbReference>
<accession>S8C164</accession>
<organism evidence="16 17">
    <name type="scientific">Genlisea aurea</name>
    <dbReference type="NCBI Taxonomy" id="192259"/>
    <lineage>
        <taxon>Eukaryota</taxon>
        <taxon>Viridiplantae</taxon>
        <taxon>Streptophyta</taxon>
        <taxon>Embryophyta</taxon>
        <taxon>Tracheophyta</taxon>
        <taxon>Spermatophyta</taxon>
        <taxon>Magnoliopsida</taxon>
        <taxon>eudicotyledons</taxon>
        <taxon>Gunneridae</taxon>
        <taxon>Pentapetalae</taxon>
        <taxon>asterids</taxon>
        <taxon>lamiids</taxon>
        <taxon>Lamiales</taxon>
        <taxon>Lentibulariaceae</taxon>
        <taxon>Genlisea</taxon>
    </lineage>
</organism>
<evidence type="ECO:0000256" key="3">
    <source>
        <dbReference type="ARBA" id="ARBA00022475"/>
    </source>
</evidence>
<keyword evidence="7" id="KW-0677">Repeat</keyword>
<evidence type="ECO:0000256" key="9">
    <source>
        <dbReference type="ARBA" id="ARBA00022989"/>
    </source>
</evidence>
<dbReference type="GO" id="GO:0005886">
    <property type="term" value="C:plasma membrane"/>
    <property type="evidence" value="ECO:0007669"/>
    <property type="project" value="UniProtKB-SubCell"/>
</dbReference>
<dbReference type="InterPro" id="IPR051378">
    <property type="entry name" value="Cell2Cell_Antifungal"/>
</dbReference>
<dbReference type="Gene3D" id="3.30.430.20">
    <property type="entry name" value="Gnk2 domain, C-X8-C-X2-C motif"/>
    <property type="match status" value="2"/>
</dbReference>
<evidence type="ECO:0000256" key="10">
    <source>
        <dbReference type="ARBA" id="ARBA00023136"/>
    </source>
</evidence>
<evidence type="ECO:0000256" key="8">
    <source>
        <dbReference type="ARBA" id="ARBA00022949"/>
    </source>
</evidence>
<dbReference type="InterPro" id="IPR002902">
    <property type="entry name" value="GNK2"/>
</dbReference>
<evidence type="ECO:0000259" key="15">
    <source>
        <dbReference type="PROSITE" id="PS51473"/>
    </source>
</evidence>
<comment type="similarity">
    <text evidence="13">Belongs to the cysteine-rich repeat secretory protein family. Plasmodesmata-located proteins (PDLD) subfamily.</text>
</comment>
<evidence type="ECO:0000313" key="17">
    <source>
        <dbReference type="Proteomes" id="UP000015453"/>
    </source>
</evidence>
<feature type="non-terminal residue" evidence="16">
    <location>
        <position position="1"/>
    </location>
</feature>
<dbReference type="PROSITE" id="PS51473">
    <property type="entry name" value="GNK2"/>
    <property type="match status" value="2"/>
</dbReference>
<keyword evidence="6" id="KW-0732">Signal</keyword>
<proteinExistence type="inferred from homology"/>
<dbReference type="PANTHER" id="PTHR32080:SF3">
    <property type="entry name" value="PLASMODESMATA-LOCATED PROTEIN 7"/>
    <property type="match status" value="1"/>
</dbReference>
<feature type="transmembrane region" description="Helical" evidence="14">
    <location>
        <begin position="234"/>
        <end position="254"/>
    </location>
</feature>
<gene>
    <name evidence="16" type="ORF">M569_16614</name>
</gene>
<dbReference type="Pfam" id="PF01657">
    <property type="entry name" value="Stress-antifung"/>
    <property type="match status" value="2"/>
</dbReference>
<feature type="domain" description="Gnk2-homologous" evidence="15">
    <location>
        <begin position="117"/>
        <end position="216"/>
    </location>
</feature>
<evidence type="ECO:0000256" key="5">
    <source>
        <dbReference type="ARBA" id="ARBA00022692"/>
    </source>
</evidence>
<keyword evidence="9 14" id="KW-1133">Transmembrane helix</keyword>
<keyword evidence="4" id="KW-0945">Host-virus interaction</keyword>
<evidence type="ECO:0000256" key="7">
    <source>
        <dbReference type="ARBA" id="ARBA00022737"/>
    </source>
</evidence>
<evidence type="ECO:0000256" key="2">
    <source>
        <dbReference type="ARBA" id="ARBA00022448"/>
    </source>
</evidence>
<evidence type="ECO:0000256" key="11">
    <source>
        <dbReference type="ARBA" id="ARBA00023157"/>
    </source>
</evidence>
<dbReference type="InterPro" id="IPR038408">
    <property type="entry name" value="GNK2_sf"/>
</dbReference>
<evidence type="ECO:0000313" key="16">
    <source>
        <dbReference type="EMBL" id="EPS58201.1"/>
    </source>
</evidence>
<dbReference type="CDD" id="cd23509">
    <property type="entry name" value="Gnk2-like"/>
    <property type="match status" value="2"/>
</dbReference>
<reference evidence="16 17" key="1">
    <citation type="journal article" date="2013" name="BMC Genomics">
        <title>The miniature genome of a carnivorous plant Genlisea aurea contains a low number of genes and short non-coding sequences.</title>
        <authorList>
            <person name="Leushkin E.V."/>
            <person name="Sutormin R.A."/>
            <person name="Nabieva E.R."/>
            <person name="Penin A.A."/>
            <person name="Kondrashov A.S."/>
            <person name="Logacheva M.D."/>
        </authorList>
    </citation>
    <scope>NUCLEOTIDE SEQUENCE [LARGE SCALE GENOMIC DNA]</scope>
</reference>
<dbReference type="AlphaFoldDB" id="S8C164"/>
<keyword evidence="8" id="KW-0965">Cell junction</keyword>
<evidence type="ECO:0000256" key="6">
    <source>
        <dbReference type="ARBA" id="ARBA00022729"/>
    </source>
</evidence>
<dbReference type="PANTHER" id="PTHR32080">
    <property type="entry name" value="ANTIFUNGAL PROTEIN GINKBILOBIN-2-LIKE"/>
    <property type="match status" value="1"/>
</dbReference>
<keyword evidence="11" id="KW-1015">Disulfide bond</keyword>
<dbReference type="OrthoDB" id="1097929at2759"/>
<dbReference type="FunFam" id="3.30.430.20:FF:000001">
    <property type="entry name" value="cysteine-rich repeat secretory protein 3"/>
    <property type="match status" value="1"/>
</dbReference>
<name>S8C164_9LAMI</name>
<sequence length="263" mass="27483">ILAADSSVDTFLYGGCARIKYSPNSAYEWNLNSLLASLVNSATYSAYNKFTIVGPAQRDVVNGVFQCRGDLSVPDCAACVAAAVARVGPLCPEACGGAVQLEGCYVKYDNLSFLGVEDKAVAMKNCGPAVDGFAAAAEMSRRDAVLAALGYAGGSYRVGGAEAAEGVAQCVGDLSAAQCQDCLTEAIRRLKQECGGASSGDMFLGKCYARYTTGGAQNYRKSNHDSHSDSEKTFAIIIGLLAGVALLIIFLAFLGRIFNRNGE</sequence>
<evidence type="ECO:0000256" key="14">
    <source>
        <dbReference type="SAM" id="Phobius"/>
    </source>
</evidence>
<protein>
    <recommendedName>
        <fullName evidence="15">Gnk2-homologous domain-containing protein</fullName>
    </recommendedName>
</protein>
<keyword evidence="17" id="KW-1185">Reference proteome</keyword>